<keyword evidence="3" id="KW-1185">Reference proteome</keyword>
<dbReference type="Proteomes" id="UP000008680">
    <property type="component" value="Chromosome"/>
</dbReference>
<gene>
    <name evidence="2" type="ordered locus">mru_1101</name>
</gene>
<proteinExistence type="predicted"/>
<protein>
    <submittedName>
        <fullName evidence="2">Uncharacterized protein</fullName>
    </submittedName>
</protein>
<feature type="transmembrane region" description="Helical" evidence="1">
    <location>
        <begin position="36"/>
        <end position="58"/>
    </location>
</feature>
<keyword evidence="1" id="KW-0812">Transmembrane</keyword>
<name>D3E341_METRM</name>
<dbReference type="STRING" id="634498.mru_1101"/>
<dbReference type="KEGG" id="mru:mru_1101"/>
<sequence length="62" mass="7367">MLFLLFNYVFLYAILIIANLSFSIDLSTNSFSIYNHYLIFFNIPLFLLKKITLLKVFLNILK</sequence>
<dbReference type="EMBL" id="CP001719">
    <property type="protein sequence ID" value="ADC46952.1"/>
    <property type="molecule type" value="Genomic_DNA"/>
</dbReference>
<dbReference type="AlphaFoldDB" id="D3E341"/>
<keyword evidence="1" id="KW-1133">Transmembrane helix</keyword>
<dbReference type="HOGENOM" id="CLU_2893298_0_0_2"/>
<evidence type="ECO:0000256" key="1">
    <source>
        <dbReference type="SAM" id="Phobius"/>
    </source>
</evidence>
<organism evidence="2 3">
    <name type="scientific">Methanobrevibacter ruminantium (strain ATCC 35063 / DSM 1093 / JCM 13430 / OCM 146 / M1)</name>
    <name type="common">Methanobacterium ruminantium</name>
    <dbReference type="NCBI Taxonomy" id="634498"/>
    <lineage>
        <taxon>Archaea</taxon>
        <taxon>Methanobacteriati</taxon>
        <taxon>Methanobacteriota</taxon>
        <taxon>Methanomada group</taxon>
        <taxon>Methanobacteria</taxon>
        <taxon>Methanobacteriales</taxon>
        <taxon>Methanobacteriaceae</taxon>
        <taxon>Methanobrevibacter</taxon>
    </lineage>
</organism>
<evidence type="ECO:0000313" key="3">
    <source>
        <dbReference type="Proteomes" id="UP000008680"/>
    </source>
</evidence>
<feature type="transmembrane region" description="Helical" evidence="1">
    <location>
        <begin position="5"/>
        <end position="24"/>
    </location>
</feature>
<accession>D3E341</accession>
<keyword evidence="1" id="KW-0472">Membrane</keyword>
<evidence type="ECO:0000313" key="2">
    <source>
        <dbReference type="EMBL" id="ADC46952.1"/>
    </source>
</evidence>
<reference evidence="2 3" key="1">
    <citation type="journal article" date="2010" name="PLoS ONE">
        <title>The genome sequence of the rumen methanogen Methanobrevibacter ruminantium reveals new possibilities for controlling ruminant methane emissions.</title>
        <authorList>
            <person name="Leahy S.C."/>
            <person name="Kelly W.J."/>
            <person name="Altermann E."/>
            <person name="Ronimus R.S."/>
            <person name="Yeoman C.J."/>
            <person name="Pacheco D.M."/>
            <person name="Li D."/>
            <person name="Kong Z."/>
            <person name="McTavish S."/>
            <person name="Sang C."/>
            <person name="Lambie S.C."/>
            <person name="Janssen P.H."/>
            <person name="Dey D."/>
            <person name="Attwood G.T."/>
        </authorList>
    </citation>
    <scope>NUCLEOTIDE SEQUENCE [LARGE SCALE GENOMIC DNA]</scope>
    <source>
        <strain evidence="3">ATCC 35063 / DSM 1093 / JCM 13430 / OCM 146 / M1</strain>
    </source>
</reference>